<evidence type="ECO:0008006" key="3">
    <source>
        <dbReference type="Google" id="ProtNLM"/>
    </source>
</evidence>
<name>A0ABW3CPA9_9ACTN</name>
<proteinExistence type="predicted"/>
<reference evidence="2" key="1">
    <citation type="journal article" date="2019" name="Int. J. Syst. Evol. Microbiol.">
        <title>The Global Catalogue of Microorganisms (GCM) 10K type strain sequencing project: providing services to taxonomists for standard genome sequencing and annotation.</title>
        <authorList>
            <consortium name="The Broad Institute Genomics Platform"/>
            <consortium name="The Broad Institute Genome Sequencing Center for Infectious Disease"/>
            <person name="Wu L."/>
            <person name="Ma J."/>
        </authorList>
    </citation>
    <scope>NUCLEOTIDE SEQUENCE [LARGE SCALE GENOMIC DNA]</scope>
    <source>
        <strain evidence="2">JCM 31696</strain>
    </source>
</reference>
<keyword evidence="2" id="KW-1185">Reference proteome</keyword>
<gene>
    <name evidence="1" type="ORF">ACFQ07_28415</name>
</gene>
<accession>A0ABW3CPA9</accession>
<dbReference type="EMBL" id="JBHTIR010004005">
    <property type="protein sequence ID" value="MFD0856196.1"/>
    <property type="molecule type" value="Genomic_DNA"/>
</dbReference>
<organism evidence="1 2">
    <name type="scientific">Actinomadura adrarensis</name>
    <dbReference type="NCBI Taxonomy" id="1819600"/>
    <lineage>
        <taxon>Bacteria</taxon>
        <taxon>Bacillati</taxon>
        <taxon>Actinomycetota</taxon>
        <taxon>Actinomycetes</taxon>
        <taxon>Streptosporangiales</taxon>
        <taxon>Thermomonosporaceae</taxon>
        <taxon>Actinomadura</taxon>
    </lineage>
</organism>
<feature type="non-terminal residue" evidence="1">
    <location>
        <position position="243"/>
    </location>
</feature>
<evidence type="ECO:0000313" key="1">
    <source>
        <dbReference type="EMBL" id="MFD0856196.1"/>
    </source>
</evidence>
<sequence length="243" mass="26332">MATELRNAADYPHKMPSPRSLRRYVERWEAGQVVQISERYRILYARALDMTVHDLFDPDPHDAQAVQPGPGDVAAIRGMITALVASDRQFGGHSLRKQASTYLTDVIEPRLRGRAPDPLRRSLFGAATEFTMRVSAMHLDADQPAMALSLLGRASSMAAESGDTTLTAWILARRGELELHQAALMTGTPQGSAAIRQAIAYTDGAVGVASATPPVSRAFLTTKSALAWSHTGDRARTQRVLGA</sequence>
<comment type="caution">
    <text evidence="1">The sequence shown here is derived from an EMBL/GenBank/DDBJ whole genome shotgun (WGS) entry which is preliminary data.</text>
</comment>
<protein>
    <recommendedName>
        <fullName evidence="3">XRE family transcriptional regulator</fullName>
    </recommendedName>
</protein>
<evidence type="ECO:0000313" key="2">
    <source>
        <dbReference type="Proteomes" id="UP001597083"/>
    </source>
</evidence>
<dbReference type="Proteomes" id="UP001597083">
    <property type="component" value="Unassembled WGS sequence"/>
</dbReference>